<dbReference type="GO" id="GO:0016279">
    <property type="term" value="F:protein-lysine N-methyltransferase activity"/>
    <property type="evidence" value="ECO:0007669"/>
    <property type="project" value="UniProtKB-UniRule"/>
</dbReference>
<dbReference type="Proteomes" id="UP000053989">
    <property type="component" value="Unassembled WGS sequence"/>
</dbReference>
<keyword evidence="2 5" id="KW-0489">Methyltransferase</keyword>
<dbReference type="InParanoid" id="A0A0C3D6K0"/>
<keyword evidence="8" id="KW-1185">Reference proteome</keyword>
<dbReference type="AlphaFoldDB" id="A0A0C3D6K0"/>
<evidence type="ECO:0000313" key="7">
    <source>
        <dbReference type="EMBL" id="KIM51696.1"/>
    </source>
</evidence>
<gene>
    <name evidence="5" type="primary">EFM7</name>
    <name evidence="7" type="ORF">SCLCIDRAFT_33243</name>
</gene>
<dbReference type="OrthoDB" id="46564at2759"/>
<comment type="function">
    <text evidence="5">S-adenosyl-L-methionine-dependent protein methyltransferase that trimethylates the N-terminal glycine 'Gly-2' of elongation factor 1-alpha, before also catalyzing the mono- and dimethylation of 'Lys-3'.</text>
</comment>
<dbReference type="FunCoup" id="A0A0C3D6K0">
    <property type="interactions" value="142"/>
</dbReference>
<dbReference type="EC" id="2.1.1.-" evidence="5"/>
<dbReference type="GO" id="GO:0005737">
    <property type="term" value="C:cytoplasm"/>
    <property type="evidence" value="ECO:0007669"/>
    <property type="project" value="UniProtKB-SubCell"/>
</dbReference>
<evidence type="ECO:0000256" key="5">
    <source>
        <dbReference type="HAMAP-Rule" id="MF_03223"/>
    </source>
</evidence>
<dbReference type="PROSITE" id="PS51560">
    <property type="entry name" value="SAM_MT_NNT1"/>
    <property type="match status" value="1"/>
</dbReference>
<dbReference type="SUPFAM" id="SSF53335">
    <property type="entry name" value="S-adenosyl-L-methionine-dependent methyltransferases"/>
    <property type="match status" value="1"/>
</dbReference>
<dbReference type="Pfam" id="PF10294">
    <property type="entry name" value="Methyltransf_16"/>
    <property type="match status" value="1"/>
</dbReference>
<feature type="binding site" evidence="5">
    <location>
        <position position="145"/>
    </location>
    <ligand>
        <name>S-adenosyl-L-methionine</name>
        <dbReference type="ChEBI" id="CHEBI:59789"/>
    </ligand>
</feature>
<dbReference type="GO" id="GO:0071885">
    <property type="term" value="F:N-terminal protein N-methyltransferase activity"/>
    <property type="evidence" value="ECO:0007669"/>
    <property type="project" value="UniProtKB-UniRule"/>
</dbReference>
<reference evidence="7 8" key="1">
    <citation type="submission" date="2014-04" db="EMBL/GenBank/DDBJ databases">
        <authorList>
            <consortium name="DOE Joint Genome Institute"/>
            <person name="Kuo A."/>
            <person name="Kohler A."/>
            <person name="Nagy L.G."/>
            <person name="Floudas D."/>
            <person name="Copeland A."/>
            <person name="Barry K.W."/>
            <person name="Cichocki N."/>
            <person name="Veneault-Fourrey C."/>
            <person name="LaButti K."/>
            <person name="Lindquist E.A."/>
            <person name="Lipzen A."/>
            <person name="Lundell T."/>
            <person name="Morin E."/>
            <person name="Murat C."/>
            <person name="Sun H."/>
            <person name="Tunlid A."/>
            <person name="Henrissat B."/>
            <person name="Grigoriev I.V."/>
            <person name="Hibbett D.S."/>
            <person name="Martin F."/>
            <person name="Nordberg H.P."/>
            <person name="Cantor M.N."/>
            <person name="Hua S.X."/>
        </authorList>
    </citation>
    <scope>NUCLEOTIDE SEQUENCE [LARGE SCALE GENOMIC DNA]</scope>
    <source>
        <strain evidence="7 8">Foug A</strain>
    </source>
</reference>
<dbReference type="HOGENOM" id="CLU_032409_0_1_1"/>
<name>A0A0C3D6K0_9AGAM</name>
<dbReference type="STRING" id="1036808.A0A0C3D6K0"/>
<comment type="subcellular location">
    <subcellularLocation>
        <location evidence="5">Cytoplasm</location>
    </subcellularLocation>
</comment>
<comment type="similarity">
    <text evidence="5">Belongs to the class I-like SAM-binding methyltransferase superfamily. EFM7 family.</text>
</comment>
<dbReference type="InterPro" id="IPR029063">
    <property type="entry name" value="SAM-dependent_MTases_sf"/>
</dbReference>
<dbReference type="GO" id="GO:0032259">
    <property type="term" value="P:methylation"/>
    <property type="evidence" value="ECO:0007669"/>
    <property type="project" value="UniProtKB-KW"/>
</dbReference>
<organism evidence="7 8">
    <name type="scientific">Scleroderma citrinum Foug A</name>
    <dbReference type="NCBI Taxonomy" id="1036808"/>
    <lineage>
        <taxon>Eukaryota</taxon>
        <taxon>Fungi</taxon>
        <taxon>Dikarya</taxon>
        <taxon>Basidiomycota</taxon>
        <taxon>Agaricomycotina</taxon>
        <taxon>Agaricomycetes</taxon>
        <taxon>Agaricomycetidae</taxon>
        <taxon>Boletales</taxon>
        <taxon>Sclerodermatineae</taxon>
        <taxon>Sclerodermataceae</taxon>
        <taxon>Scleroderma</taxon>
    </lineage>
</organism>
<feature type="binding site" evidence="5">
    <location>
        <position position="112"/>
    </location>
    <ligand>
        <name>S-adenosyl-L-methionine</name>
        <dbReference type="ChEBI" id="CHEBI:59789"/>
    </ligand>
</feature>
<reference evidence="8" key="2">
    <citation type="submission" date="2015-01" db="EMBL/GenBank/DDBJ databases">
        <title>Evolutionary Origins and Diversification of the Mycorrhizal Mutualists.</title>
        <authorList>
            <consortium name="DOE Joint Genome Institute"/>
            <consortium name="Mycorrhizal Genomics Consortium"/>
            <person name="Kohler A."/>
            <person name="Kuo A."/>
            <person name="Nagy L.G."/>
            <person name="Floudas D."/>
            <person name="Copeland A."/>
            <person name="Barry K.W."/>
            <person name="Cichocki N."/>
            <person name="Veneault-Fourrey C."/>
            <person name="LaButti K."/>
            <person name="Lindquist E.A."/>
            <person name="Lipzen A."/>
            <person name="Lundell T."/>
            <person name="Morin E."/>
            <person name="Murat C."/>
            <person name="Riley R."/>
            <person name="Ohm R."/>
            <person name="Sun H."/>
            <person name="Tunlid A."/>
            <person name="Henrissat B."/>
            <person name="Grigoriev I.V."/>
            <person name="Hibbett D.S."/>
            <person name="Martin F."/>
        </authorList>
    </citation>
    <scope>NUCLEOTIDE SEQUENCE [LARGE SCALE GENOMIC DNA]</scope>
    <source>
        <strain evidence="8">Foug A</strain>
    </source>
</reference>
<feature type="binding site" evidence="5">
    <location>
        <position position="64"/>
    </location>
    <ligand>
        <name>S-adenosyl-L-methionine</name>
        <dbReference type="ChEBI" id="CHEBI:59789"/>
    </ligand>
</feature>
<dbReference type="HAMAP" id="MF_03223">
    <property type="entry name" value="Methyltr_EFM7"/>
    <property type="match status" value="1"/>
</dbReference>
<sequence length="282" mass="31641">MSDEESEGDLPFQRMFGDLPRPPTPPATFACYSRADEQDNGLGLPSEVSIRLVGSHPLWGHHLWNAAIAVAQYLESNPNLVKDKFVLELGAGGGLPGIVSAQIGAAKVILTDYPDHELLANLNFNIDHNISPEKRVRTCVQGYIWGQSVHNLLDALPSSREPLRAFDTIILSDLVFNHSQHEALLKSCELCLTALHKPSQEPPLMDRPEPCVLVFYTHHRPHLAHRDLLFFDKARSHGWICEKIVTRKFPPMFPEDPGDEEVRSTVHGWKLTRESAKLTQSR</sequence>
<keyword evidence="3 5" id="KW-0808">Transferase</keyword>
<evidence type="ECO:0000256" key="1">
    <source>
        <dbReference type="ARBA" id="ARBA00022490"/>
    </source>
</evidence>
<dbReference type="InterPro" id="IPR019410">
    <property type="entry name" value="Methyltransf_16"/>
</dbReference>
<feature type="binding site" evidence="5">
    <location>
        <position position="172"/>
    </location>
    <ligand>
        <name>S-adenosyl-L-methionine</name>
        <dbReference type="ChEBI" id="CHEBI:59789"/>
    </ligand>
</feature>
<protein>
    <recommendedName>
        <fullName evidence="5">Protein N-terminal and lysine N-methyltransferase EFM7</fullName>
        <ecNumber evidence="5">2.1.1.-</ecNumber>
    </recommendedName>
    <alternativeName>
        <fullName evidence="5">Elongation factor methyltransferase 7</fullName>
    </alternativeName>
</protein>
<keyword evidence="4 5" id="KW-0949">S-adenosyl-L-methionine</keyword>
<evidence type="ECO:0000256" key="4">
    <source>
        <dbReference type="ARBA" id="ARBA00022691"/>
    </source>
</evidence>
<dbReference type="PANTHER" id="PTHR14614">
    <property type="entry name" value="HEPATOCELLULAR CARCINOMA-ASSOCIATED ANTIGEN"/>
    <property type="match status" value="1"/>
</dbReference>
<proteinExistence type="inferred from homology"/>
<keyword evidence="1 5" id="KW-0963">Cytoplasm</keyword>
<evidence type="ECO:0000256" key="2">
    <source>
        <dbReference type="ARBA" id="ARBA00022603"/>
    </source>
</evidence>
<evidence type="ECO:0000256" key="6">
    <source>
        <dbReference type="SAM" id="MobiDB-lite"/>
    </source>
</evidence>
<accession>A0A0C3D6K0</accession>
<dbReference type="CDD" id="cd02440">
    <property type="entry name" value="AdoMet_MTases"/>
    <property type="match status" value="1"/>
</dbReference>
<dbReference type="PANTHER" id="PTHR14614:SF10">
    <property type="entry name" value="PROTEIN N-TERMINAL AND LYSINE N-METHYLTRANSFERASE EFM7"/>
    <property type="match status" value="1"/>
</dbReference>
<feature type="binding site" evidence="5">
    <location>
        <begin position="90"/>
        <end position="92"/>
    </location>
    <ligand>
        <name>S-adenosyl-L-methionine</name>
        <dbReference type="ChEBI" id="CHEBI:59789"/>
    </ligand>
</feature>
<evidence type="ECO:0000313" key="8">
    <source>
        <dbReference type="Proteomes" id="UP000053989"/>
    </source>
</evidence>
<dbReference type="EMBL" id="KN822244">
    <property type="protein sequence ID" value="KIM51696.1"/>
    <property type="molecule type" value="Genomic_DNA"/>
</dbReference>
<evidence type="ECO:0000256" key="3">
    <source>
        <dbReference type="ARBA" id="ARBA00022679"/>
    </source>
</evidence>
<dbReference type="Gene3D" id="3.40.50.150">
    <property type="entry name" value="Vaccinia Virus protein VP39"/>
    <property type="match status" value="1"/>
</dbReference>
<feature type="region of interest" description="Disordered" evidence="6">
    <location>
        <begin position="1"/>
        <end position="24"/>
    </location>
</feature>
<dbReference type="InterPro" id="IPR025784">
    <property type="entry name" value="EFM7"/>
</dbReference>